<organism evidence="4 5">
    <name type="scientific">Renibacterium salmoninarum (strain ATCC 33209 / DSM 20767 / JCM 11484 / NBRC 15589 / NCIMB 2235)</name>
    <dbReference type="NCBI Taxonomy" id="288705"/>
    <lineage>
        <taxon>Bacteria</taxon>
        <taxon>Bacillati</taxon>
        <taxon>Actinomycetota</taxon>
        <taxon>Actinomycetes</taxon>
        <taxon>Micrococcales</taxon>
        <taxon>Micrococcaceae</taxon>
        <taxon>Renibacterium</taxon>
    </lineage>
</organism>
<keyword evidence="2" id="KW-1133">Transmembrane helix</keyword>
<sequence>MQWTTVGIGFAAVIELTIAYGQLPWIALVLAFSFGVYGFVKKRVGSQVTAMTSLSVETAVLTPFAIVVVSIIALSGASTIASEGPAHFWWMAASGVITAVPLLFFGASARRLPMTTIGLLQYFAPVLQFLIAVLFLGEHMGPERWIGFGIVWLALLLLTTDMVLSVRRNAGLRKAALVV</sequence>
<evidence type="ECO:0000256" key="1">
    <source>
        <dbReference type="ARBA" id="ARBA00007362"/>
    </source>
</evidence>
<feature type="transmembrane region" description="Helical" evidence="2">
    <location>
        <begin position="23"/>
        <end position="40"/>
    </location>
</feature>
<proteinExistence type="inferred from homology"/>
<keyword evidence="2" id="KW-0812">Transmembrane</keyword>
<dbReference type="Proteomes" id="UP000002007">
    <property type="component" value="Chromosome"/>
</dbReference>
<evidence type="ECO:0000313" key="4">
    <source>
        <dbReference type="EMBL" id="ABY24326.1"/>
    </source>
</evidence>
<reference evidence="5" key="1">
    <citation type="journal article" date="2008" name="J. Bacteriol.">
        <title>Genome sequence of the fish pathogen Renibacterium salmoninarum suggests reductive evolution away from an environmental Arthrobacter ancestor.</title>
        <authorList>
            <person name="Wiens G.D."/>
            <person name="Rockey D.D."/>
            <person name="Wu Z."/>
            <person name="Chang J."/>
            <person name="Levy R."/>
            <person name="Crane S."/>
            <person name="Chen D.S."/>
            <person name="Capri G.R."/>
            <person name="Burnett J.R."/>
            <person name="Sudheesh P.S."/>
            <person name="Schipma M.J."/>
            <person name="Burd H."/>
            <person name="Bhattacharyya A."/>
            <person name="Rhodes L.D."/>
            <person name="Kaul R."/>
            <person name="Strom M.S."/>
        </authorList>
    </citation>
    <scope>NUCLEOTIDE SEQUENCE [LARGE SCALE GENOMIC DNA]</scope>
    <source>
        <strain evidence="5">ATCC 33209 / DSM 20767 / JCM 11484 / NBRC 15589 / NCIMB 2235</strain>
    </source>
</reference>
<dbReference type="HOGENOM" id="CLU_054508_4_1_11"/>
<feature type="transmembrane region" description="Helical" evidence="2">
    <location>
        <begin position="87"/>
        <end position="107"/>
    </location>
</feature>
<dbReference type="Pfam" id="PF00892">
    <property type="entry name" value="EamA"/>
    <property type="match status" value="1"/>
</dbReference>
<feature type="transmembrane region" description="Helical" evidence="2">
    <location>
        <begin position="145"/>
        <end position="164"/>
    </location>
</feature>
<protein>
    <submittedName>
        <fullName evidence="4">Chloramphenicol-sensitive protein</fullName>
    </submittedName>
</protein>
<dbReference type="InterPro" id="IPR037185">
    <property type="entry name" value="EmrE-like"/>
</dbReference>
<dbReference type="STRING" id="288705.RSal33209_2601"/>
<feature type="transmembrane region" description="Helical" evidence="2">
    <location>
        <begin position="60"/>
        <end position="81"/>
    </location>
</feature>
<dbReference type="SUPFAM" id="SSF103481">
    <property type="entry name" value="Multidrug resistance efflux transporter EmrE"/>
    <property type="match status" value="1"/>
</dbReference>
<dbReference type="KEGG" id="rsa:RSal33209_2601"/>
<dbReference type="EMBL" id="CP000910">
    <property type="protein sequence ID" value="ABY24326.1"/>
    <property type="molecule type" value="Genomic_DNA"/>
</dbReference>
<dbReference type="eggNOG" id="COG2962">
    <property type="taxonomic scope" value="Bacteria"/>
</dbReference>
<feature type="transmembrane region" description="Helical" evidence="2">
    <location>
        <begin position="119"/>
        <end position="139"/>
    </location>
</feature>
<gene>
    <name evidence="4" type="primary">rarD</name>
    <name evidence="4" type="ordered locus">RSal33209_2601</name>
</gene>
<accession>A9WRP4</accession>
<dbReference type="InterPro" id="IPR000620">
    <property type="entry name" value="EamA_dom"/>
</dbReference>
<dbReference type="AlphaFoldDB" id="A9WRP4"/>
<keyword evidence="2" id="KW-0472">Membrane</keyword>
<feature type="domain" description="EamA" evidence="3">
    <location>
        <begin position="26"/>
        <end position="159"/>
    </location>
</feature>
<keyword evidence="5" id="KW-1185">Reference proteome</keyword>
<name>A9WRP4_RENSM</name>
<evidence type="ECO:0000256" key="2">
    <source>
        <dbReference type="SAM" id="Phobius"/>
    </source>
</evidence>
<comment type="similarity">
    <text evidence="1">Belongs to the EamA transporter family.</text>
</comment>
<evidence type="ECO:0000259" key="3">
    <source>
        <dbReference type="Pfam" id="PF00892"/>
    </source>
</evidence>
<evidence type="ECO:0000313" key="5">
    <source>
        <dbReference type="Proteomes" id="UP000002007"/>
    </source>
</evidence>
<dbReference type="GO" id="GO:0016020">
    <property type="term" value="C:membrane"/>
    <property type="evidence" value="ECO:0007669"/>
    <property type="project" value="InterPro"/>
</dbReference>